<feature type="binding site" evidence="11">
    <location>
        <position position="785"/>
    </location>
    <ligand>
        <name>Ca(2+)</name>
        <dbReference type="ChEBI" id="CHEBI:29108"/>
        <label>1</label>
    </ligand>
</feature>
<reference evidence="16 17" key="1">
    <citation type="submission" date="2024-09" db="EMBL/GenBank/DDBJ databases">
        <title>Chromosome-scale assembly of Riccia sorocarpa.</title>
        <authorList>
            <person name="Paukszto L."/>
        </authorList>
    </citation>
    <scope>NUCLEOTIDE SEQUENCE [LARGE SCALE GENOMIC DNA]</scope>
    <source>
        <strain evidence="16">LP-2024</strain>
        <tissue evidence="16">Aerial parts of the thallus</tissue>
    </source>
</reference>
<evidence type="ECO:0000256" key="4">
    <source>
        <dbReference type="ARBA" id="ARBA00022617"/>
    </source>
</evidence>
<dbReference type="PRINTS" id="PR00458">
    <property type="entry name" value="PEROXIDASE"/>
</dbReference>
<keyword evidence="6" id="KW-0560">Oxidoreductase</keyword>
<feature type="compositionally biased region" description="Acidic residues" evidence="14">
    <location>
        <begin position="131"/>
        <end position="165"/>
    </location>
</feature>
<keyword evidence="8 13" id="KW-1015">Disulfide bond</keyword>
<feature type="binding site" evidence="11">
    <location>
        <position position="779"/>
    </location>
    <ligand>
        <name>Ca(2+)</name>
        <dbReference type="ChEBI" id="CHEBI:29108"/>
        <label>1</label>
    </ligand>
</feature>
<evidence type="ECO:0000259" key="15">
    <source>
        <dbReference type="PROSITE" id="PS50873"/>
    </source>
</evidence>
<feature type="domain" description="Plant heme peroxidase family profile" evidence="15">
    <location>
        <begin position="734"/>
        <end position="957"/>
    </location>
</feature>
<dbReference type="Gene3D" id="2.30.30.490">
    <property type="match status" value="1"/>
</dbReference>
<dbReference type="AlphaFoldDB" id="A0ABD3I7D3"/>
<evidence type="ECO:0000256" key="9">
    <source>
        <dbReference type="PIRSR" id="PIRSR600823-1"/>
    </source>
</evidence>
<dbReference type="Gene3D" id="1.10.520.10">
    <property type="match status" value="2"/>
</dbReference>
<feature type="binding site" evidence="11">
    <location>
        <position position="923"/>
    </location>
    <ligand>
        <name>Ca(2+)</name>
        <dbReference type="ChEBI" id="CHEBI:29108"/>
        <label>2</label>
    </ligand>
</feature>
<dbReference type="GO" id="GO:0140825">
    <property type="term" value="F:lactoperoxidase activity"/>
    <property type="evidence" value="ECO:0007669"/>
    <property type="project" value="UniProtKB-EC"/>
</dbReference>
<dbReference type="PROSITE" id="PS00435">
    <property type="entry name" value="PEROXIDASE_1"/>
    <property type="match status" value="1"/>
</dbReference>
<accession>A0ABD3I7D3</accession>
<evidence type="ECO:0000256" key="3">
    <source>
        <dbReference type="ARBA" id="ARBA00022559"/>
    </source>
</evidence>
<dbReference type="PROSITE" id="PS50873">
    <property type="entry name" value="PEROXIDASE_4"/>
    <property type="match status" value="1"/>
</dbReference>
<dbReference type="EMBL" id="JBJQOH010000002">
    <property type="protein sequence ID" value="KAL3698156.1"/>
    <property type="molecule type" value="Genomic_DNA"/>
</dbReference>
<dbReference type="FunFam" id="1.10.420.10:FF:000001">
    <property type="entry name" value="Peroxidase"/>
    <property type="match status" value="1"/>
</dbReference>
<dbReference type="Pfam" id="PF00141">
    <property type="entry name" value="peroxidase"/>
    <property type="match status" value="2"/>
</dbReference>
<evidence type="ECO:0000256" key="12">
    <source>
        <dbReference type="PIRSR" id="PIRSR600823-4"/>
    </source>
</evidence>
<keyword evidence="7 11" id="KW-0408">Iron</keyword>
<evidence type="ECO:0000256" key="10">
    <source>
        <dbReference type="PIRSR" id="PIRSR600823-2"/>
    </source>
</evidence>
<dbReference type="InterPro" id="IPR043151">
    <property type="entry name" value="BAH_sf"/>
</dbReference>
<feature type="disulfide bond" evidence="13">
    <location>
        <begin position="876"/>
        <end position="911"/>
    </location>
</feature>
<keyword evidence="3" id="KW-0575">Peroxidase</keyword>
<organism evidence="16 17">
    <name type="scientific">Riccia sorocarpa</name>
    <dbReference type="NCBI Taxonomy" id="122646"/>
    <lineage>
        <taxon>Eukaryota</taxon>
        <taxon>Viridiplantae</taxon>
        <taxon>Streptophyta</taxon>
        <taxon>Embryophyta</taxon>
        <taxon>Marchantiophyta</taxon>
        <taxon>Marchantiopsida</taxon>
        <taxon>Marchantiidae</taxon>
        <taxon>Marchantiales</taxon>
        <taxon>Ricciaceae</taxon>
        <taxon>Riccia</taxon>
    </lineage>
</organism>
<keyword evidence="11" id="KW-0106">Calcium</keyword>
<feature type="site" description="Transition state stabilizer" evidence="12">
    <location>
        <position position="771"/>
    </location>
</feature>
<keyword evidence="4" id="KW-0349">Heme</keyword>
<name>A0ABD3I7D3_9MARC</name>
<comment type="similarity">
    <text evidence="2">Belongs to the peroxidase family. Ascorbate peroxidase subfamily.</text>
</comment>
<keyword evidence="17" id="KW-1185">Reference proteome</keyword>
<evidence type="ECO:0000313" key="16">
    <source>
        <dbReference type="EMBL" id="KAL3698156.1"/>
    </source>
</evidence>
<evidence type="ECO:0000313" key="17">
    <source>
        <dbReference type="Proteomes" id="UP001633002"/>
    </source>
</evidence>
<dbReference type="GO" id="GO:0046872">
    <property type="term" value="F:metal ion binding"/>
    <property type="evidence" value="ECO:0007669"/>
    <property type="project" value="UniProtKB-KW"/>
</dbReference>
<dbReference type="InterPro" id="IPR000823">
    <property type="entry name" value="Peroxidase_pln"/>
</dbReference>
<evidence type="ECO:0000256" key="5">
    <source>
        <dbReference type="ARBA" id="ARBA00022723"/>
    </source>
</evidence>
<feature type="active site" description="Proton acceptor" evidence="9">
    <location>
        <position position="775"/>
    </location>
</feature>
<feature type="binding site" evidence="11">
    <location>
        <position position="781"/>
    </location>
    <ligand>
        <name>Ca(2+)</name>
        <dbReference type="ChEBI" id="CHEBI:29108"/>
        <label>1</label>
    </ligand>
</feature>
<feature type="binding site" evidence="11">
    <location>
        <position position="776"/>
    </location>
    <ligand>
        <name>Ca(2+)</name>
        <dbReference type="ChEBI" id="CHEBI:29108"/>
        <label>1</label>
    </ligand>
</feature>
<gene>
    <name evidence="16" type="ORF">R1sor_012232</name>
</gene>
<dbReference type="SUPFAM" id="SSF48113">
    <property type="entry name" value="Heme-dependent peroxidases"/>
    <property type="match status" value="1"/>
</dbReference>
<dbReference type="PANTHER" id="PTHR31517">
    <property type="match status" value="1"/>
</dbReference>
<comment type="caution">
    <text evidence="16">The sequence shown here is derived from an EMBL/GenBank/DDBJ whole genome shotgun (WGS) entry which is preliminary data.</text>
</comment>
<dbReference type="Proteomes" id="UP001633002">
    <property type="component" value="Unassembled WGS sequence"/>
</dbReference>
<protein>
    <recommendedName>
        <fullName evidence="15">Plant heme peroxidase family profile domain-containing protein</fullName>
    </recommendedName>
</protein>
<comment type="cofactor">
    <cofactor evidence="11">
        <name>heme b</name>
        <dbReference type="ChEBI" id="CHEBI:60344"/>
    </cofactor>
    <text evidence="11">Binds 1 heme b (iron(II)-protoporphyrin IX) group per subunit.</text>
</comment>
<evidence type="ECO:0000256" key="2">
    <source>
        <dbReference type="ARBA" id="ARBA00006873"/>
    </source>
</evidence>
<proteinExistence type="inferred from homology"/>
<feature type="disulfide bond" evidence="13">
    <location>
        <begin position="777"/>
        <end position="782"/>
    </location>
</feature>
<comment type="cofactor">
    <cofactor evidence="11">
        <name>Ca(2+)</name>
        <dbReference type="ChEBI" id="CHEBI:29108"/>
    </cofactor>
    <text evidence="11">Binds 2 calcium ions per subunit.</text>
</comment>
<keyword evidence="5 11" id="KW-0479">Metal-binding</keyword>
<evidence type="ECO:0000256" key="7">
    <source>
        <dbReference type="ARBA" id="ARBA00023004"/>
    </source>
</evidence>
<feature type="binding site" evidence="11">
    <location>
        <position position="930"/>
    </location>
    <ligand>
        <name>Ca(2+)</name>
        <dbReference type="ChEBI" id="CHEBI:29108"/>
        <label>2</label>
    </ligand>
</feature>
<dbReference type="InterPro" id="IPR002016">
    <property type="entry name" value="Haem_peroxidase"/>
</dbReference>
<evidence type="ECO:0000256" key="11">
    <source>
        <dbReference type="PIRSR" id="PIRSR600823-3"/>
    </source>
</evidence>
<dbReference type="InterPro" id="IPR010255">
    <property type="entry name" value="Haem_peroxidase_sf"/>
</dbReference>
<evidence type="ECO:0000256" key="14">
    <source>
        <dbReference type="SAM" id="MobiDB-lite"/>
    </source>
</evidence>
<feature type="binding site" evidence="10">
    <location>
        <position position="839"/>
    </location>
    <ligand>
        <name>substrate</name>
    </ligand>
</feature>
<evidence type="ECO:0000256" key="8">
    <source>
        <dbReference type="ARBA" id="ARBA00023157"/>
    </source>
</evidence>
<feature type="binding site" evidence="11">
    <location>
        <position position="870"/>
    </location>
    <ligand>
        <name>Ca(2+)</name>
        <dbReference type="ChEBI" id="CHEBI:29108"/>
        <label>2</label>
    </ligand>
</feature>
<evidence type="ECO:0000256" key="6">
    <source>
        <dbReference type="ARBA" id="ARBA00023002"/>
    </source>
</evidence>
<dbReference type="PANTHER" id="PTHR31517:SF48">
    <property type="entry name" value="PEROXIDASE 16-RELATED"/>
    <property type="match status" value="1"/>
</dbReference>
<dbReference type="Gene3D" id="1.10.420.10">
    <property type="entry name" value="Peroxidase, domain 2"/>
    <property type="match status" value="1"/>
</dbReference>
<dbReference type="PRINTS" id="PR00461">
    <property type="entry name" value="PLPEROXIDASE"/>
</dbReference>
<evidence type="ECO:0000256" key="1">
    <source>
        <dbReference type="ARBA" id="ARBA00000189"/>
    </source>
</evidence>
<dbReference type="InterPro" id="IPR019793">
    <property type="entry name" value="Peroxidases_heam-ligand_BS"/>
</dbReference>
<feature type="binding site" description="axial binding residue" evidence="11">
    <location>
        <position position="869"/>
    </location>
    <ligand>
        <name>heme b</name>
        <dbReference type="ChEBI" id="CHEBI:60344"/>
    </ligand>
    <ligandPart>
        <name>Fe</name>
        <dbReference type="ChEBI" id="CHEBI:18248"/>
    </ligandPart>
</feature>
<evidence type="ECO:0000256" key="13">
    <source>
        <dbReference type="PIRSR" id="PIRSR600823-5"/>
    </source>
</evidence>
<comment type="catalytic activity">
    <reaction evidence="1">
        <text>2 a phenolic donor + H2O2 = 2 a phenolic radical donor + 2 H2O</text>
        <dbReference type="Rhea" id="RHEA:56136"/>
        <dbReference type="ChEBI" id="CHEBI:15377"/>
        <dbReference type="ChEBI" id="CHEBI:16240"/>
        <dbReference type="ChEBI" id="CHEBI:139520"/>
        <dbReference type="ChEBI" id="CHEBI:139521"/>
        <dbReference type="EC" id="1.11.1.7"/>
    </reaction>
</comment>
<sequence length="957" mass="107925">METGPENTRIRRLVHCECSYKCSHHPEGMQMIPESTRRKHLKNSRAGLVHRSLVEAAVEEVQQTGTRIDALCFCQCQICAEGETGKWVSRRTFNRHQREREWSVQQFDNLLRSNVYATDEALFAQGNGVAVEEDNQEDQGDLQQSDEGEDNYEQSDDDDEIDAVQDGDNEENTEIQEVFRNLAECGPSRAVSFDEAFQEKGEPFNIALMGHWDGFQAASTVQKDCWTVELLILNGGRVPIMERNGGIFDDILRHGHHDLFWVYTFERLVSAYNAISTNNRSSEITYTKYFCRQMVYAAFKRELKDRDGLHRVARTYHILEAALYPRLVQYRGVASGCTCHPWYAQSVSIVSNIEKAKELAISVQLLDGGSLTSPCVKVASRGIGIGPQKMVETSLQPEEGWEQPIRAFWTKNGRLTTTNASYFRIGIQIIRSVLFEGVLYKTGDCVVVRHDEAEREPWLCKITTFFVHSFIGFHEIFFAAKWYELVCCGAKVEVKPYSDMKVVLEEPALFPGDNVRPVSQLLHKFFPHPTKTVFSRRSCLVAYEMDDVDSKAKNHLLKPGLPGCCLPWLQKEDIVVAKAANWSTGMAYSLALVRWVPEDLMQSGTTTAATFVRTDYSQVEVELSWFQREIVERSEEEYFQVNRSTTRTTWDSVLAVVNTKDSGLEVIAEDTVRVPVLRRLESGAQVVTMASRWKCTGNRGQCRQREQAAILLLFTTSALLFATLCAATSPYVAGLSENFYDESCLKAAAIVHLYVLKYLKNESSFASALNRLQFHDCWVQGCDGSVLVNSTGTNSTKREAFVKFGLQGLKEAGGLWWPVGLGRRDSRESNRLLADGNLPFPVFNFDLLVNNFASKNFSAREMVILSGAHTIGRSHCNGILPHLYNFTGGNNETDIDPTLNPGFAAFLKRNCPFDNHTNSVPLDSTAGKFDHAYYKNVLGGKGVFITDSTLMIYYQSY</sequence>
<feature type="binding site" evidence="11">
    <location>
        <position position="783"/>
    </location>
    <ligand>
        <name>Ca(2+)</name>
        <dbReference type="ChEBI" id="CHEBI:29108"/>
        <label>1</label>
    </ligand>
</feature>
<feature type="region of interest" description="Disordered" evidence="14">
    <location>
        <begin position="130"/>
        <end position="165"/>
    </location>
</feature>